<keyword evidence="9" id="KW-1185">Reference proteome</keyword>
<dbReference type="GO" id="GO:0046872">
    <property type="term" value="F:metal ion binding"/>
    <property type="evidence" value="ECO:0007669"/>
    <property type="project" value="UniProtKB-KW"/>
</dbReference>
<dbReference type="RefSeq" id="WP_177180077.1">
    <property type="nucleotide sequence ID" value="NZ_FOPJ01000005.1"/>
</dbReference>
<evidence type="ECO:0000259" key="7">
    <source>
        <dbReference type="PROSITE" id="PS51462"/>
    </source>
</evidence>
<evidence type="ECO:0000256" key="4">
    <source>
        <dbReference type="ARBA" id="ARBA00022801"/>
    </source>
</evidence>
<keyword evidence="3" id="KW-0479">Metal-binding</keyword>
<keyword evidence="6" id="KW-0464">Manganese</keyword>
<keyword evidence="4" id="KW-0378">Hydrolase</keyword>
<keyword evidence="5" id="KW-0460">Magnesium</keyword>
<proteinExistence type="predicted"/>
<dbReference type="STRING" id="185761.SAMN05660282_01124"/>
<feature type="domain" description="Nudix hydrolase" evidence="7">
    <location>
        <begin position="21"/>
        <end position="229"/>
    </location>
</feature>
<name>A0A1I2SGD5_9CORY</name>
<dbReference type="PANTHER" id="PTHR12318:SF0">
    <property type="entry name" value="ACYL-COENZYME A DIPHOSPHATASE NUDT19"/>
    <property type="match status" value="1"/>
</dbReference>
<evidence type="ECO:0000313" key="9">
    <source>
        <dbReference type="Proteomes" id="UP000199065"/>
    </source>
</evidence>
<organism evidence="8 9">
    <name type="scientific">Corynebacterium spheniscorum</name>
    <dbReference type="NCBI Taxonomy" id="185761"/>
    <lineage>
        <taxon>Bacteria</taxon>
        <taxon>Bacillati</taxon>
        <taxon>Actinomycetota</taxon>
        <taxon>Actinomycetes</taxon>
        <taxon>Mycobacteriales</taxon>
        <taxon>Corynebacteriaceae</taxon>
        <taxon>Corynebacterium</taxon>
    </lineage>
</organism>
<evidence type="ECO:0000313" key="8">
    <source>
        <dbReference type="EMBL" id="SFG51750.1"/>
    </source>
</evidence>
<evidence type="ECO:0000256" key="2">
    <source>
        <dbReference type="ARBA" id="ARBA00001946"/>
    </source>
</evidence>
<protein>
    <recommendedName>
        <fullName evidence="7">Nudix hydrolase domain-containing protein</fullName>
    </recommendedName>
</protein>
<evidence type="ECO:0000256" key="6">
    <source>
        <dbReference type="ARBA" id="ARBA00023211"/>
    </source>
</evidence>
<dbReference type="AlphaFoldDB" id="A0A1I2SGD5"/>
<evidence type="ECO:0000256" key="1">
    <source>
        <dbReference type="ARBA" id="ARBA00001936"/>
    </source>
</evidence>
<dbReference type="Proteomes" id="UP000199065">
    <property type="component" value="Unassembled WGS sequence"/>
</dbReference>
<dbReference type="Gene3D" id="3.90.79.10">
    <property type="entry name" value="Nucleoside Triphosphate Pyrophosphohydrolase"/>
    <property type="match status" value="1"/>
</dbReference>
<accession>A0A1I2SGD5</accession>
<dbReference type="CDD" id="cd18870">
    <property type="entry name" value="NUDIX_AcylCoAdiphos_Nudt19"/>
    <property type="match status" value="1"/>
</dbReference>
<dbReference type="EMBL" id="FOPJ01000005">
    <property type="protein sequence ID" value="SFG51750.1"/>
    <property type="molecule type" value="Genomic_DNA"/>
</dbReference>
<dbReference type="InterPro" id="IPR015797">
    <property type="entry name" value="NUDIX_hydrolase-like_dom_sf"/>
</dbReference>
<comment type="cofactor">
    <cofactor evidence="1">
        <name>Mn(2+)</name>
        <dbReference type="ChEBI" id="CHEBI:29035"/>
    </cofactor>
</comment>
<evidence type="ECO:0000256" key="3">
    <source>
        <dbReference type="ARBA" id="ARBA00022723"/>
    </source>
</evidence>
<dbReference type="SUPFAM" id="SSF55811">
    <property type="entry name" value="Nudix"/>
    <property type="match status" value="1"/>
</dbReference>
<evidence type="ECO:0000256" key="5">
    <source>
        <dbReference type="ARBA" id="ARBA00022842"/>
    </source>
</evidence>
<dbReference type="PANTHER" id="PTHR12318">
    <property type="entry name" value="TESTOSTERONE-REGULATED PROTEIN RP2"/>
    <property type="match status" value="1"/>
</dbReference>
<dbReference type="InterPro" id="IPR000086">
    <property type="entry name" value="NUDIX_hydrolase_dom"/>
</dbReference>
<gene>
    <name evidence="8" type="ORF">SAMN05660282_01124</name>
</gene>
<dbReference type="PROSITE" id="PS51462">
    <property type="entry name" value="NUDIX"/>
    <property type="match status" value="1"/>
</dbReference>
<dbReference type="GO" id="GO:0016818">
    <property type="term" value="F:hydrolase activity, acting on acid anhydrides, in phosphorus-containing anhydrides"/>
    <property type="evidence" value="ECO:0007669"/>
    <property type="project" value="InterPro"/>
</dbReference>
<sequence length="286" mass="31737">MGGDLGPVIDELHPNLEGLGGAKLAATVLLLRDGESGLEVWMQERVSTMRNYPGITVFPGGGVDDRDYPEKTWDSGDLWAGPSVISMARRMGATKEKGHALVFAAVRELFEETGLLLAIDSDGNTVDDANSYHVERLGLESHRLSLTDVLSDNNLRVNADLLRPWARWVGPSNSGTWFDTFSFIAAVPEGQYPDGDCSEADSAGWFPPQLLLDGWRAGLVRFVIPTWAQLQELTNYRTVEEALAGAEFADMRPVIGDPVDDPKYRDFYTTKRIERIEYIPPHLRED</sequence>
<dbReference type="InterPro" id="IPR039121">
    <property type="entry name" value="NUDT19"/>
</dbReference>
<comment type="cofactor">
    <cofactor evidence="2">
        <name>Mg(2+)</name>
        <dbReference type="ChEBI" id="CHEBI:18420"/>
    </cofactor>
</comment>
<reference evidence="8 9" key="1">
    <citation type="submission" date="2016-10" db="EMBL/GenBank/DDBJ databases">
        <authorList>
            <person name="de Groot N.N."/>
        </authorList>
    </citation>
    <scope>NUCLEOTIDE SEQUENCE [LARGE SCALE GENOMIC DNA]</scope>
    <source>
        <strain>J11</strain>
        <strain evidence="9">PG 39</strain>
    </source>
</reference>